<dbReference type="RefSeq" id="WP_115564640.1">
    <property type="nucleotide sequence ID" value="NZ_QRGR01000005.1"/>
</dbReference>
<evidence type="ECO:0000313" key="1">
    <source>
        <dbReference type="EMBL" id="RDV16230.1"/>
    </source>
</evidence>
<dbReference type="OrthoDB" id="9856961at2"/>
<proteinExistence type="predicted"/>
<gene>
    <name evidence="1" type="ORF">DXT99_06050</name>
</gene>
<sequence length="70" mass="8525">MKDNAKQYNGTQVQSNVPRTFIRQGWIPTVVQIQNKENRNWQMEHQPMQHQRLGSRNIRRKQNWVAWPQI</sequence>
<accession>A0A3D8LFP5</accession>
<organism evidence="1 2">
    <name type="scientific">Pontibacter diazotrophicus</name>
    <dbReference type="NCBI Taxonomy" id="1400979"/>
    <lineage>
        <taxon>Bacteria</taxon>
        <taxon>Pseudomonadati</taxon>
        <taxon>Bacteroidota</taxon>
        <taxon>Cytophagia</taxon>
        <taxon>Cytophagales</taxon>
        <taxon>Hymenobacteraceae</taxon>
        <taxon>Pontibacter</taxon>
    </lineage>
</organism>
<name>A0A3D8LFP5_9BACT</name>
<evidence type="ECO:0000313" key="2">
    <source>
        <dbReference type="Proteomes" id="UP000256708"/>
    </source>
</evidence>
<reference evidence="2" key="1">
    <citation type="submission" date="2018-08" db="EMBL/GenBank/DDBJ databases">
        <authorList>
            <person name="Liu Z.-W."/>
            <person name="Du Z.-J."/>
        </authorList>
    </citation>
    <scope>NUCLEOTIDE SEQUENCE [LARGE SCALE GENOMIC DNA]</scope>
    <source>
        <strain evidence="2">H4X</strain>
    </source>
</reference>
<dbReference type="EMBL" id="QRGR01000005">
    <property type="protein sequence ID" value="RDV16230.1"/>
    <property type="molecule type" value="Genomic_DNA"/>
</dbReference>
<dbReference type="Proteomes" id="UP000256708">
    <property type="component" value="Unassembled WGS sequence"/>
</dbReference>
<dbReference type="AlphaFoldDB" id="A0A3D8LFP5"/>
<comment type="caution">
    <text evidence="1">The sequence shown here is derived from an EMBL/GenBank/DDBJ whole genome shotgun (WGS) entry which is preliminary data.</text>
</comment>
<protein>
    <submittedName>
        <fullName evidence="1">Uncharacterized protein</fullName>
    </submittedName>
</protein>
<keyword evidence="2" id="KW-1185">Reference proteome</keyword>